<dbReference type="eggNOG" id="COG0840">
    <property type="taxonomic scope" value="Bacteria"/>
</dbReference>
<keyword evidence="4" id="KW-1133">Transmembrane helix</keyword>
<reference evidence="7 9" key="2">
    <citation type="journal article" date="2010" name="Proc. Natl. Acad. Sci. U.S.A.">
        <title>Clostridium ljungdahlii represents a microbial production platform based on syngas.</title>
        <authorList>
            <person name="Kopke M."/>
            <person name="Held C."/>
            <person name="Hujer S."/>
            <person name="Liesegang H."/>
            <person name="Wiezer A."/>
            <person name="Wollherr A."/>
            <person name="Ehrenreich A."/>
            <person name="Liebl W."/>
            <person name="Gottschalk G."/>
            <person name="Durre P."/>
        </authorList>
    </citation>
    <scope>NUCLEOTIDE SEQUENCE [LARGE SCALE GENOMIC DNA]</scope>
    <source>
        <strain evidence="9">ATCC 55383 / DSM 13528 / PETC</strain>
        <strain evidence="7">DSM 13528</strain>
    </source>
</reference>
<dbReference type="GO" id="GO:0007165">
    <property type="term" value="P:signal transduction"/>
    <property type="evidence" value="ECO:0007669"/>
    <property type="project" value="UniProtKB-KW"/>
</dbReference>
<dbReference type="PANTHER" id="PTHR32089:SF112">
    <property type="entry name" value="LYSOZYME-LIKE PROTEIN-RELATED"/>
    <property type="match status" value="1"/>
</dbReference>
<dbReference type="SUPFAM" id="SSF58104">
    <property type="entry name" value="Methyl-accepting chemotaxis protein (MCP) signaling domain"/>
    <property type="match status" value="1"/>
</dbReference>
<dbReference type="PROSITE" id="PS50111">
    <property type="entry name" value="CHEMOTAXIS_TRANSDUC_2"/>
    <property type="match status" value="1"/>
</dbReference>
<evidence type="ECO:0000313" key="9">
    <source>
        <dbReference type="Proteomes" id="UP000001656"/>
    </source>
</evidence>
<keyword evidence="1 3" id="KW-0807">Transducer</keyword>
<dbReference type="KEGG" id="clj:CLJU_c15520"/>
<evidence type="ECO:0000313" key="10">
    <source>
        <dbReference type="Proteomes" id="UP000077020"/>
    </source>
</evidence>
<keyword evidence="10" id="KW-1185">Reference proteome</keyword>
<evidence type="ECO:0000256" key="4">
    <source>
        <dbReference type="SAM" id="Phobius"/>
    </source>
</evidence>
<gene>
    <name evidence="8" type="primary">yoaH_1</name>
    <name evidence="7" type="ordered locus">CLJU_c15520</name>
    <name evidence="8" type="ORF">WX45_00058</name>
</gene>
<dbReference type="Gene3D" id="1.10.287.950">
    <property type="entry name" value="Methyl-accepting chemotaxis protein"/>
    <property type="match status" value="1"/>
</dbReference>
<reference evidence="7" key="1">
    <citation type="submission" date="2009-07" db="EMBL/GenBank/DDBJ databases">
        <authorList>
            <person name="Koepke M."/>
            <person name="Hujer S."/>
            <person name="Held C."/>
            <person name="Wiezer A."/>
            <person name="Liesegang H."/>
            <person name="Ehrenreich A."/>
            <person name="Gottschalk G."/>
            <person name="Duerre P."/>
        </authorList>
    </citation>
    <scope>NUCLEOTIDE SEQUENCE</scope>
    <source>
        <strain evidence="7">DSM 13528</strain>
    </source>
</reference>
<dbReference type="InterPro" id="IPR004089">
    <property type="entry name" value="MCPsignal_dom"/>
</dbReference>
<sequence>MLNFIANLRIRHKIFAMISLFIIGFIVFGTYAFYSLSKIKINGTTYNNIIEKKDLVSDVLPPPEYIIESYLISYQLLGESNSANVSDLIKQGDKLEKQYYERHKYWERTLSQGQLKQYFISDSYKYADEFFKIRDSDFIPQIKLGNKQEAESLLNGSMSKAYREHRQSIDKVVNLADKDSQQIEKQTSSYVYKMTVILILVAVFISIIVILFSIIISKNITIPLKSAVSNLKVISQGDFSNDVSKISLNRKDEIGDISRTIHSMQLSLKSLIDSIKKKSLRIEEAVQTVFKNIKALNINVEEISSTTEEIVAQMEETSASSEEISASVQELTKETKFIDNKSLEGKNSAAEISSRADKIKVNITGSREKANEIFIKTKKELEKAIEDSKVVDKISILSDTIIQITDQTNLLALNAAIEAARAGEQGKGFNVVADEIRKLADESKTTVIKIQDLTKKVVESVNKLSLSSNKLLDFMLTDVNGDYNKILNVSGKYDEDAKFVDTLVSQFRVTTSNLLTSIEDVSNTIEQVAKANNEGTLATTNISDRILDIIEQVNSIAESTKASKEISKDLKQDISKFKI</sequence>
<dbReference type="EMBL" id="CP001666">
    <property type="protein sequence ID" value="ADK14616.1"/>
    <property type="molecule type" value="Genomic_DNA"/>
</dbReference>
<dbReference type="SMART" id="SM00304">
    <property type="entry name" value="HAMP"/>
    <property type="match status" value="2"/>
</dbReference>
<dbReference type="InterPro" id="IPR003660">
    <property type="entry name" value="HAMP_dom"/>
</dbReference>
<dbReference type="PROSITE" id="PS50885">
    <property type="entry name" value="HAMP"/>
    <property type="match status" value="1"/>
</dbReference>
<dbReference type="AlphaFoldDB" id="D8GTG7"/>
<dbReference type="HOGENOM" id="CLU_000445_107_27_9"/>
<comment type="similarity">
    <text evidence="2">Belongs to the methyl-accepting chemotaxis (MCP) protein family.</text>
</comment>
<evidence type="ECO:0000259" key="5">
    <source>
        <dbReference type="PROSITE" id="PS50111"/>
    </source>
</evidence>
<dbReference type="Pfam" id="PF00015">
    <property type="entry name" value="MCPsignal"/>
    <property type="match status" value="1"/>
</dbReference>
<dbReference type="PRINTS" id="PR00260">
    <property type="entry name" value="CHEMTRNSDUCR"/>
</dbReference>
<organism evidence="7 9">
    <name type="scientific">Clostridium ljungdahlii (strain ATCC 55383 / DSM 13528 / PETC)</name>
    <dbReference type="NCBI Taxonomy" id="748727"/>
    <lineage>
        <taxon>Bacteria</taxon>
        <taxon>Bacillati</taxon>
        <taxon>Bacillota</taxon>
        <taxon>Clostridia</taxon>
        <taxon>Eubacteriales</taxon>
        <taxon>Clostridiaceae</taxon>
        <taxon>Clostridium</taxon>
    </lineage>
</organism>
<feature type="domain" description="Methyl-accepting transducer" evidence="5">
    <location>
        <begin position="285"/>
        <end position="462"/>
    </location>
</feature>
<feature type="transmembrane region" description="Helical" evidence="4">
    <location>
        <begin position="190"/>
        <end position="216"/>
    </location>
</feature>
<evidence type="ECO:0000256" key="3">
    <source>
        <dbReference type="PROSITE-ProRule" id="PRU00284"/>
    </source>
</evidence>
<dbReference type="Proteomes" id="UP000001656">
    <property type="component" value="Chromosome"/>
</dbReference>
<evidence type="ECO:0000313" key="7">
    <source>
        <dbReference type="EMBL" id="ADK14616.1"/>
    </source>
</evidence>
<dbReference type="GO" id="GO:0016020">
    <property type="term" value="C:membrane"/>
    <property type="evidence" value="ECO:0007669"/>
    <property type="project" value="InterPro"/>
</dbReference>
<accession>D8GTG7</accession>
<evidence type="ECO:0000256" key="2">
    <source>
        <dbReference type="ARBA" id="ARBA00029447"/>
    </source>
</evidence>
<name>D8GTG7_CLOLD</name>
<keyword evidence="4" id="KW-0812">Transmembrane</keyword>
<reference evidence="8 10" key="3">
    <citation type="journal article" date="2016" name="Biotechnol. Bioeng.">
        <title>Traits of selected Clostridium strains for syngas fermentation to ethanol.</title>
        <authorList>
            <person name="Martin M.E."/>
            <person name="Richter H."/>
            <person name="Saha S."/>
            <person name="Angenent L.T."/>
        </authorList>
    </citation>
    <scope>NUCLEOTIDE SEQUENCE [LARGE SCALE GENOMIC DNA]</scope>
    <source>
        <strain evidence="8 10">PETC</strain>
    </source>
</reference>
<dbReference type="Gene3D" id="6.10.340.10">
    <property type="match status" value="1"/>
</dbReference>
<dbReference type="SMART" id="SM00283">
    <property type="entry name" value="MA"/>
    <property type="match status" value="1"/>
</dbReference>
<dbReference type="PATRIC" id="fig|748727.19.peg.663"/>
<dbReference type="PANTHER" id="PTHR32089">
    <property type="entry name" value="METHYL-ACCEPTING CHEMOTAXIS PROTEIN MCPB"/>
    <property type="match status" value="1"/>
</dbReference>
<dbReference type="InterPro" id="IPR004090">
    <property type="entry name" value="Chemotax_Me-accpt_rcpt"/>
</dbReference>
<protein>
    <submittedName>
        <fullName evidence="8">Methyl-accepting chemotaxis protein YoaH</fullName>
    </submittedName>
    <submittedName>
        <fullName evidence="7">Predicted methyl-accepting chemotaxis protein</fullName>
    </submittedName>
</protein>
<evidence type="ECO:0000313" key="8">
    <source>
        <dbReference type="EMBL" id="OAA85853.1"/>
    </source>
</evidence>
<evidence type="ECO:0000256" key="1">
    <source>
        <dbReference type="ARBA" id="ARBA00023224"/>
    </source>
</evidence>
<dbReference type="GO" id="GO:0006935">
    <property type="term" value="P:chemotaxis"/>
    <property type="evidence" value="ECO:0007669"/>
    <property type="project" value="InterPro"/>
</dbReference>
<proteinExistence type="inferred from homology"/>
<dbReference type="GO" id="GO:0004888">
    <property type="term" value="F:transmembrane signaling receptor activity"/>
    <property type="evidence" value="ECO:0007669"/>
    <property type="project" value="InterPro"/>
</dbReference>
<feature type="transmembrane region" description="Helical" evidence="4">
    <location>
        <begin position="14"/>
        <end position="34"/>
    </location>
</feature>
<keyword evidence="4" id="KW-0472">Membrane</keyword>
<feature type="domain" description="HAMP" evidence="6">
    <location>
        <begin position="218"/>
        <end position="273"/>
    </location>
</feature>
<dbReference type="EMBL" id="LITS01000016">
    <property type="protein sequence ID" value="OAA85853.1"/>
    <property type="molecule type" value="Genomic_DNA"/>
</dbReference>
<dbReference type="CDD" id="cd06225">
    <property type="entry name" value="HAMP"/>
    <property type="match status" value="1"/>
</dbReference>
<evidence type="ECO:0000259" key="6">
    <source>
        <dbReference type="PROSITE" id="PS50885"/>
    </source>
</evidence>
<dbReference type="Proteomes" id="UP000077020">
    <property type="component" value="Unassembled WGS sequence"/>
</dbReference>
<dbReference type="OrthoDB" id="1062at2"/>
<dbReference type="RefSeq" id="WP_013238213.1">
    <property type="nucleotide sequence ID" value="NC_014328.1"/>
</dbReference>
<dbReference type="STRING" id="748727.CLJU_c15520"/>